<name>A0ABT8REW1_9BACT</name>
<evidence type="ECO:0000313" key="1">
    <source>
        <dbReference type="EMBL" id="MDO1450514.1"/>
    </source>
</evidence>
<dbReference type="RefSeq" id="WP_302041314.1">
    <property type="nucleotide sequence ID" value="NZ_JAUKPO010000031.1"/>
</dbReference>
<organism evidence="1 2">
    <name type="scientific">Rhodocytophaga aerolata</name>
    <dbReference type="NCBI Taxonomy" id="455078"/>
    <lineage>
        <taxon>Bacteria</taxon>
        <taxon>Pseudomonadati</taxon>
        <taxon>Bacteroidota</taxon>
        <taxon>Cytophagia</taxon>
        <taxon>Cytophagales</taxon>
        <taxon>Rhodocytophagaceae</taxon>
        <taxon>Rhodocytophaga</taxon>
    </lineage>
</organism>
<gene>
    <name evidence="1" type="ORF">Q0590_29835</name>
</gene>
<keyword evidence="2" id="KW-1185">Reference proteome</keyword>
<evidence type="ECO:0000313" key="2">
    <source>
        <dbReference type="Proteomes" id="UP001168528"/>
    </source>
</evidence>
<dbReference type="EMBL" id="JAUKPO010000031">
    <property type="protein sequence ID" value="MDO1450514.1"/>
    <property type="molecule type" value="Genomic_DNA"/>
</dbReference>
<reference evidence="1" key="1">
    <citation type="submission" date="2023-07" db="EMBL/GenBank/DDBJ databases">
        <title>The genome sequence of Rhodocytophaga aerolata KACC 12507.</title>
        <authorList>
            <person name="Zhang X."/>
        </authorList>
    </citation>
    <scope>NUCLEOTIDE SEQUENCE</scope>
    <source>
        <strain evidence="1">KACC 12507</strain>
    </source>
</reference>
<sequence length="80" mass="8646">MAKHSEYVFNVGDIRKVIEGVADDKTLSIKINFDRLQADSPKVFRAEITATAVEYDADGKEIPITPLAKAAPGCPNPPSC</sequence>
<dbReference type="Proteomes" id="UP001168528">
    <property type="component" value="Unassembled WGS sequence"/>
</dbReference>
<protein>
    <submittedName>
        <fullName evidence="1">Uncharacterized protein</fullName>
    </submittedName>
</protein>
<comment type="caution">
    <text evidence="1">The sequence shown here is derived from an EMBL/GenBank/DDBJ whole genome shotgun (WGS) entry which is preliminary data.</text>
</comment>
<accession>A0ABT8REW1</accession>
<proteinExistence type="predicted"/>